<evidence type="ECO:0000256" key="9">
    <source>
        <dbReference type="ARBA" id="ARBA00037998"/>
    </source>
</evidence>
<keyword evidence="5 10" id="KW-0812">Transmembrane</keyword>
<dbReference type="GO" id="GO:1903806">
    <property type="term" value="P:L-isoleucine import across plasma membrane"/>
    <property type="evidence" value="ECO:0007669"/>
    <property type="project" value="TreeGrafter"/>
</dbReference>
<dbReference type="GO" id="GO:0015190">
    <property type="term" value="F:L-leucine transmembrane transporter activity"/>
    <property type="evidence" value="ECO:0007669"/>
    <property type="project" value="TreeGrafter"/>
</dbReference>
<accession>A0A1G6WT11</accession>
<keyword evidence="6" id="KW-0029">Amino-acid transport</keyword>
<keyword evidence="4" id="KW-0997">Cell inner membrane</keyword>
<feature type="transmembrane region" description="Helical" evidence="10">
    <location>
        <begin position="6"/>
        <end position="31"/>
    </location>
</feature>
<evidence type="ECO:0000256" key="7">
    <source>
        <dbReference type="ARBA" id="ARBA00022989"/>
    </source>
</evidence>
<feature type="transmembrane region" description="Helical" evidence="10">
    <location>
        <begin position="94"/>
        <end position="115"/>
    </location>
</feature>
<keyword evidence="7 10" id="KW-1133">Transmembrane helix</keyword>
<feature type="transmembrane region" description="Helical" evidence="10">
    <location>
        <begin position="141"/>
        <end position="159"/>
    </location>
</feature>
<sequence>MATDLLQLAIYGVVSGSILTLGAIGVSLIYGILRFAHFAHGDLMAVGAYFAFSLVAGLGFPLWASAPFAVAGTALVAVAIDQTVYRRLRRVSPIILLISSFGIAIALRSVVQLIWGPHNQVYASGIQLPWRVGDIVIKPDHVWIVLGAIVLVTALHLFLTRTKMGKAMRAMSDNMDLALVSGIPSERVIVVTWAVGGGMAAVAGIFLGMDTRLHPVMGWSLLLPVFAAAILGGIGRPYGAIAGGMVIGLAMEMSTVVIDPTYKPAVAFALMVLMLIVRPQGLFKGNP</sequence>
<keyword evidence="2" id="KW-0813">Transport</keyword>
<evidence type="ECO:0000256" key="4">
    <source>
        <dbReference type="ARBA" id="ARBA00022519"/>
    </source>
</evidence>
<feature type="transmembrane region" description="Helical" evidence="10">
    <location>
        <begin position="188"/>
        <end position="207"/>
    </location>
</feature>
<dbReference type="InterPro" id="IPR001851">
    <property type="entry name" value="ABC_transp_permease"/>
</dbReference>
<evidence type="ECO:0000256" key="2">
    <source>
        <dbReference type="ARBA" id="ARBA00022448"/>
    </source>
</evidence>
<dbReference type="PANTHER" id="PTHR11795">
    <property type="entry name" value="BRANCHED-CHAIN AMINO ACID TRANSPORT SYSTEM PERMEASE PROTEIN LIVH"/>
    <property type="match status" value="1"/>
</dbReference>
<evidence type="ECO:0000256" key="10">
    <source>
        <dbReference type="SAM" id="Phobius"/>
    </source>
</evidence>
<comment type="subcellular location">
    <subcellularLocation>
        <location evidence="1">Cell membrane</location>
        <topology evidence="1">Multi-pass membrane protein</topology>
    </subcellularLocation>
</comment>
<dbReference type="GO" id="GO:0015808">
    <property type="term" value="P:L-alanine transport"/>
    <property type="evidence" value="ECO:0007669"/>
    <property type="project" value="TreeGrafter"/>
</dbReference>
<dbReference type="AlphaFoldDB" id="A0A1G6WT11"/>
<dbReference type="PANTHER" id="PTHR11795:SF371">
    <property type="entry name" value="HIGH-AFFINITY BRANCHED-CHAIN AMINO ACID TRANSPORT SYSTEM PERMEASE PROTEIN LIVH"/>
    <property type="match status" value="1"/>
</dbReference>
<dbReference type="Proteomes" id="UP000199412">
    <property type="component" value="Unassembled WGS sequence"/>
</dbReference>
<evidence type="ECO:0000313" key="11">
    <source>
        <dbReference type="EMBL" id="SDD68919.1"/>
    </source>
</evidence>
<dbReference type="GO" id="GO:0005886">
    <property type="term" value="C:plasma membrane"/>
    <property type="evidence" value="ECO:0007669"/>
    <property type="project" value="UniProtKB-SubCell"/>
</dbReference>
<dbReference type="RefSeq" id="WP_092780911.1">
    <property type="nucleotide sequence ID" value="NZ_FNAP01000001.1"/>
</dbReference>
<evidence type="ECO:0000256" key="1">
    <source>
        <dbReference type="ARBA" id="ARBA00004651"/>
    </source>
</evidence>
<dbReference type="GO" id="GO:0042941">
    <property type="term" value="P:D-alanine transmembrane transport"/>
    <property type="evidence" value="ECO:0007669"/>
    <property type="project" value="TreeGrafter"/>
</dbReference>
<dbReference type="Pfam" id="PF02653">
    <property type="entry name" value="BPD_transp_2"/>
    <property type="match status" value="1"/>
</dbReference>
<evidence type="ECO:0000313" key="12">
    <source>
        <dbReference type="Proteomes" id="UP000199412"/>
    </source>
</evidence>
<comment type="similarity">
    <text evidence="9">Belongs to the binding-protein-dependent transport system permease family. LivHM subfamily.</text>
</comment>
<dbReference type="CDD" id="cd06582">
    <property type="entry name" value="TM_PBP1_LivH_like"/>
    <property type="match status" value="1"/>
</dbReference>
<dbReference type="InterPro" id="IPR052157">
    <property type="entry name" value="BCAA_transport_permease"/>
</dbReference>
<keyword evidence="3" id="KW-1003">Cell membrane</keyword>
<dbReference type="STRING" id="69960.SAMN05421720_101258"/>
<gene>
    <name evidence="11" type="ORF">SAMN05421720_101258</name>
</gene>
<dbReference type="GO" id="GO:0015188">
    <property type="term" value="F:L-isoleucine transmembrane transporter activity"/>
    <property type="evidence" value="ECO:0007669"/>
    <property type="project" value="TreeGrafter"/>
</dbReference>
<evidence type="ECO:0000256" key="6">
    <source>
        <dbReference type="ARBA" id="ARBA00022970"/>
    </source>
</evidence>
<dbReference type="OrthoDB" id="9778908at2"/>
<keyword evidence="12" id="KW-1185">Reference proteome</keyword>
<feature type="transmembrane region" description="Helical" evidence="10">
    <location>
        <begin position="264"/>
        <end position="283"/>
    </location>
</feature>
<protein>
    <submittedName>
        <fullName evidence="11">Branched-chain amino acid transport system permease protein/neutral amino acid transport system permease protein</fullName>
    </submittedName>
</protein>
<evidence type="ECO:0000256" key="5">
    <source>
        <dbReference type="ARBA" id="ARBA00022692"/>
    </source>
</evidence>
<dbReference type="GO" id="GO:0015192">
    <property type="term" value="F:L-phenylalanine transmembrane transporter activity"/>
    <property type="evidence" value="ECO:0007669"/>
    <property type="project" value="TreeGrafter"/>
</dbReference>
<organism evidence="11 12">
    <name type="scientific">Rhodospira trueperi</name>
    <dbReference type="NCBI Taxonomy" id="69960"/>
    <lineage>
        <taxon>Bacteria</taxon>
        <taxon>Pseudomonadati</taxon>
        <taxon>Pseudomonadota</taxon>
        <taxon>Alphaproteobacteria</taxon>
        <taxon>Rhodospirillales</taxon>
        <taxon>Rhodospirillaceae</taxon>
        <taxon>Rhodospira</taxon>
    </lineage>
</organism>
<proteinExistence type="inferred from homology"/>
<keyword evidence="8 10" id="KW-0472">Membrane</keyword>
<evidence type="ECO:0000256" key="3">
    <source>
        <dbReference type="ARBA" id="ARBA00022475"/>
    </source>
</evidence>
<dbReference type="EMBL" id="FNAP01000001">
    <property type="protein sequence ID" value="SDD68919.1"/>
    <property type="molecule type" value="Genomic_DNA"/>
</dbReference>
<dbReference type="GO" id="GO:0005304">
    <property type="term" value="F:L-valine transmembrane transporter activity"/>
    <property type="evidence" value="ECO:0007669"/>
    <property type="project" value="TreeGrafter"/>
</dbReference>
<reference evidence="11 12" key="1">
    <citation type="submission" date="2016-10" db="EMBL/GenBank/DDBJ databases">
        <authorList>
            <person name="de Groot N.N."/>
        </authorList>
    </citation>
    <scope>NUCLEOTIDE SEQUENCE [LARGE SCALE GENOMIC DNA]</scope>
    <source>
        <strain evidence="11 12">ATCC 700224</strain>
    </source>
</reference>
<name>A0A1G6WT11_9PROT</name>
<evidence type="ECO:0000256" key="8">
    <source>
        <dbReference type="ARBA" id="ARBA00023136"/>
    </source>
</evidence>